<dbReference type="GO" id="GO:0005886">
    <property type="term" value="C:plasma membrane"/>
    <property type="evidence" value="ECO:0007669"/>
    <property type="project" value="TreeGrafter"/>
</dbReference>
<dbReference type="Pfam" id="PF24961">
    <property type="entry name" value="NfeD_membrane"/>
    <property type="match status" value="1"/>
</dbReference>
<evidence type="ECO:0000259" key="7">
    <source>
        <dbReference type="Pfam" id="PF01957"/>
    </source>
</evidence>
<feature type="transmembrane region" description="Helical" evidence="5">
    <location>
        <begin position="320"/>
        <end position="337"/>
    </location>
</feature>
<reference evidence="11" key="1">
    <citation type="submission" date="2017-02" db="EMBL/GenBank/DDBJ databases">
        <title>Comparative genomics and description of representatives of a novel lineage of planctomycetes thriving in anoxic sediments.</title>
        <authorList>
            <person name="Spring S."/>
            <person name="Bunk B."/>
            <person name="Sproer C."/>
        </authorList>
    </citation>
    <scope>NUCLEOTIDE SEQUENCE [LARGE SCALE GENOMIC DNA]</scope>
    <source>
        <strain evidence="11">ST-NAGAB-D1</strain>
    </source>
</reference>
<feature type="transmembrane region" description="Helical" evidence="5">
    <location>
        <begin position="293"/>
        <end position="313"/>
    </location>
</feature>
<dbReference type="Pfam" id="PF01957">
    <property type="entry name" value="NfeD"/>
    <property type="match status" value="1"/>
</dbReference>
<feature type="domain" description="NfeD-like C-terminal" evidence="7">
    <location>
        <begin position="473"/>
        <end position="525"/>
    </location>
</feature>
<accession>A0A1U9NN37</accession>
<dbReference type="PANTHER" id="PTHR33507:SF3">
    <property type="entry name" value="INNER MEMBRANE PROTEIN YBBJ"/>
    <property type="match status" value="1"/>
</dbReference>
<dbReference type="InterPro" id="IPR056738">
    <property type="entry name" value="NfeD1b_N"/>
</dbReference>
<evidence type="ECO:0000256" key="1">
    <source>
        <dbReference type="ARBA" id="ARBA00004141"/>
    </source>
</evidence>
<evidence type="ECO:0000259" key="8">
    <source>
        <dbReference type="Pfam" id="PF24961"/>
    </source>
</evidence>
<feature type="chain" id="PRO_5013115396" evidence="6">
    <location>
        <begin position="31"/>
        <end position="532"/>
    </location>
</feature>
<evidence type="ECO:0000256" key="5">
    <source>
        <dbReference type="SAM" id="Phobius"/>
    </source>
</evidence>
<dbReference type="RefSeq" id="WP_146662712.1">
    <property type="nucleotide sequence ID" value="NZ_CP019791.1"/>
</dbReference>
<keyword evidence="11" id="KW-1185">Reference proteome</keyword>
<keyword evidence="4 5" id="KW-0472">Membrane</keyword>
<protein>
    <submittedName>
        <fullName evidence="10">Uncharacterized protein</fullName>
    </submittedName>
</protein>
<evidence type="ECO:0000256" key="6">
    <source>
        <dbReference type="SAM" id="SignalP"/>
    </source>
</evidence>
<feature type="domain" description="NfeD1b N-terminal" evidence="9">
    <location>
        <begin position="54"/>
        <end position="203"/>
    </location>
</feature>
<keyword evidence="2 5" id="KW-0812">Transmembrane</keyword>
<dbReference type="PANTHER" id="PTHR33507">
    <property type="entry name" value="INNER MEMBRANE PROTEIN YBBJ"/>
    <property type="match status" value="1"/>
</dbReference>
<proteinExistence type="predicted"/>
<gene>
    <name evidence="10" type="ORF">STSP2_02341</name>
</gene>
<dbReference type="AlphaFoldDB" id="A0A1U9NN37"/>
<organism evidence="10 11">
    <name type="scientific">Anaerohalosphaera lusitana</name>
    <dbReference type="NCBI Taxonomy" id="1936003"/>
    <lineage>
        <taxon>Bacteria</taxon>
        <taxon>Pseudomonadati</taxon>
        <taxon>Planctomycetota</taxon>
        <taxon>Phycisphaerae</taxon>
        <taxon>Sedimentisphaerales</taxon>
        <taxon>Anaerohalosphaeraceae</taxon>
        <taxon>Anaerohalosphaera</taxon>
    </lineage>
</organism>
<dbReference type="KEGG" id="alus:STSP2_02341"/>
<dbReference type="Pfam" id="PF25145">
    <property type="entry name" value="NfeD1b_N"/>
    <property type="match status" value="1"/>
</dbReference>
<name>A0A1U9NN37_9BACT</name>
<dbReference type="Gene3D" id="3.90.226.10">
    <property type="entry name" value="2-enoyl-CoA Hydratase, Chain A, domain 1"/>
    <property type="match status" value="1"/>
</dbReference>
<dbReference type="CDD" id="cd07021">
    <property type="entry name" value="Clp_protease_NfeD_like"/>
    <property type="match status" value="1"/>
</dbReference>
<evidence type="ECO:0000313" key="10">
    <source>
        <dbReference type="EMBL" id="AQT69154.1"/>
    </source>
</evidence>
<feature type="transmembrane region" description="Helical" evidence="5">
    <location>
        <begin position="409"/>
        <end position="433"/>
    </location>
</feature>
<dbReference type="InterPro" id="IPR052165">
    <property type="entry name" value="Membrane_assoc_protease"/>
</dbReference>
<evidence type="ECO:0000256" key="4">
    <source>
        <dbReference type="ARBA" id="ARBA00023136"/>
    </source>
</evidence>
<feature type="domain" description="NfeD integral membrane" evidence="8">
    <location>
        <begin position="299"/>
        <end position="422"/>
    </location>
</feature>
<evidence type="ECO:0000256" key="3">
    <source>
        <dbReference type="ARBA" id="ARBA00022989"/>
    </source>
</evidence>
<dbReference type="InterPro" id="IPR056739">
    <property type="entry name" value="NfeD_membrane"/>
</dbReference>
<comment type="subcellular location">
    <subcellularLocation>
        <location evidence="1">Membrane</location>
        <topology evidence="1">Multi-pass membrane protein</topology>
    </subcellularLocation>
</comment>
<dbReference type="InterPro" id="IPR002810">
    <property type="entry name" value="NfeD-like_C"/>
</dbReference>
<dbReference type="InterPro" id="IPR012340">
    <property type="entry name" value="NA-bd_OB-fold"/>
</dbReference>
<dbReference type="InterPro" id="IPR029045">
    <property type="entry name" value="ClpP/crotonase-like_dom_sf"/>
</dbReference>
<keyword evidence="6" id="KW-0732">Signal</keyword>
<dbReference type="Proteomes" id="UP000189674">
    <property type="component" value="Chromosome"/>
</dbReference>
<dbReference type="EMBL" id="CP019791">
    <property type="protein sequence ID" value="AQT69154.1"/>
    <property type="molecule type" value="Genomic_DNA"/>
</dbReference>
<feature type="signal peptide" evidence="6">
    <location>
        <begin position="1"/>
        <end position="30"/>
    </location>
</feature>
<dbReference type="STRING" id="1936003.STSP2_02341"/>
<feature type="transmembrane region" description="Helical" evidence="5">
    <location>
        <begin position="368"/>
        <end position="389"/>
    </location>
</feature>
<dbReference type="SUPFAM" id="SSF52096">
    <property type="entry name" value="ClpP/crotonase"/>
    <property type="match status" value="1"/>
</dbReference>
<dbReference type="OrthoDB" id="284354at2"/>
<evidence type="ECO:0000259" key="9">
    <source>
        <dbReference type="Pfam" id="PF25145"/>
    </source>
</evidence>
<keyword evidence="3 5" id="KW-1133">Transmembrane helix</keyword>
<evidence type="ECO:0000256" key="2">
    <source>
        <dbReference type="ARBA" id="ARBA00022692"/>
    </source>
</evidence>
<sequence length="532" mass="57606" precursor="true">MRTHHCNFNRFLLTLALLWLCVCLGRAVTAQSETQNESGNGDSPNVTTTQSARIPCRGLIDDGLFESIKRRTTEAVENGATYLFYEIDTYGGLVKSADDISKYLILKVPSLYPDVHTVAYVSTQAISAGAMISVSCQDIIMRENTTIGDSAPIVMGGKLEGVEREKQESFIRAIFERAAEANNYPEPLLKAMVSQGIAVYRVKNLETGEFEFFEAENLPEGSQKYALDEKELIISDERILTLTASDAEKYGVARAVVDDFQGALDFIAERDGIKFTGDTIIYKPNWSEQMVRMLNSPAVASILVMLALLGAYIELNTPGLGLPGLVAVICVVTLVGSKYLIGMANWVEVAILVLGLILLAVEIFIIPGFGVAGIAGIICIALGIFGMLIRNAPDEIPWPQTEFDWDLFIQGMLSMLVGFIAFIAGAIAVGRFLPKIQFLSGLILSPASTSDFATAEISATPEVAASDFQKVHVGDTGVVTSPLRPCGSARFGDVVVDVVAQAQFLPSSTPVEIVEIHGNRIVVKKCSQQQED</sequence>
<evidence type="ECO:0000313" key="11">
    <source>
        <dbReference type="Proteomes" id="UP000189674"/>
    </source>
</evidence>
<dbReference type="Gene3D" id="2.40.50.140">
    <property type="entry name" value="Nucleic acid-binding proteins"/>
    <property type="match status" value="1"/>
</dbReference>